<evidence type="ECO:0000256" key="14">
    <source>
        <dbReference type="SAM" id="SignalP"/>
    </source>
</evidence>
<keyword evidence="10" id="KW-0325">Glycoprotein</keyword>
<comment type="subcellular location">
    <subcellularLocation>
        <location evidence="3">Secreted</location>
    </subcellularLocation>
</comment>
<evidence type="ECO:0000256" key="12">
    <source>
        <dbReference type="ARBA" id="ARBA00042017"/>
    </source>
</evidence>
<feature type="active site" description="Proton donor/acceptor" evidence="13">
    <location>
        <position position="317"/>
    </location>
</feature>
<keyword evidence="5" id="KW-0964">Secreted</keyword>
<sequence length="534" mass="58731">MAFRIVFAAFLAAVEAARYGDNRDAVRLDPPQVEASFPAPNMTLLSPAFLQTNSVPAGFSNGTEGPTPQAVLEQYVQDLAGRNPWMHYMPADYTSEEGRMFPYVYLSTQSGNATSASYSQKVRIWIQGGVHGNEPAGDQAVLALLGKMDANQTWTASVLDKADIMVLPRYNPDGVHYFQRVLASGFDPNRDHIKLARQQTRDIKQTFSAFAPHVAVDMHEFKASARYGGLYNPGVDAMIAAAKNLNIESSIREMSEKLFVPAIGATLESRGLRWGPYATAKESFNTSSRIVYEEADSFPRIGRNAMGLSQCIAYLFECRGLGIANQEFARRTYTGLSLLEGTIQTAVDNADNVIRTVESGIQTFINSNDPIVVMDTTKKSQRNFTMVEYESGKIVQVETDFYSTTPTTANRTATRPEAYIIPRAWADLVTRLRISGVEVETLPDTFSGTAEAYNITASVLGRSYFEGVVRAYVTAEPKNVTIELPAGSFRVSTRQKNAALAMVALEPEGPDSYVTFGIVPVEVGDEYPIYRSFS</sequence>
<evidence type="ECO:0000256" key="10">
    <source>
        <dbReference type="ARBA" id="ARBA00023180"/>
    </source>
</evidence>
<keyword evidence="7 14" id="KW-0732">Signal</keyword>
<dbReference type="GO" id="GO:0006508">
    <property type="term" value="P:proteolysis"/>
    <property type="evidence" value="ECO:0007669"/>
    <property type="project" value="UniProtKB-KW"/>
</dbReference>
<proteinExistence type="inferred from homology"/>
<protein>
    <recommendedName>
        <fullName evidence="12">Carboxypeptidase M14B</fullName>
    </recommendedName>
    <alternativeName>
        <fullName evidence="11">Carboxypeptidase MCPB</fullName>
    </alternativeName>
</protein>
<feature type="signal peptide" evidence="14">
    <location>
        <begin position="1"/>
        <end position="16"/>
    </location>
</feature>
<evidence type="ECO:0000256" key="2">
    <source>
        <dbReference type="ARBA" id="ARBA00003091"/>
    </source>
</evidence>
<feature type="chain" id="PRO_5013027732" description="Carboxypeptidase M14B" evidence="14">
    <location>
        <begin position="17"/>
        <end position="534"/>
    </location>
</feature>
<evidence type="ECO:0000256" key="3">
    <source>
        <dbReference type="ARBA" id="ARBA00004613"/>
    </source>
</evidence>
<dbReference type="Pfam" id="PF00246">
    <property type="entry name" value="Peptidase_M14"/>
    <property type="match status" value="1"/>
</dbReference>
<dbReference type="Proteomes" id="UP000215127">
    <property type="component" value="Chromosome 8"/>
</dbReference>
<evidence type="ECO:0000259" key="15">
    <source>
        <dbReference type="PROSITE" id="PS52035"/>
    </source>
</evidence>
<dbReference type="SUPFAM" id="SSF53187">
    <property type="entry name" value="Zn-dependent exopeptidases"/>
    <property type="match status" value="1"/>
</dbReference>
<dbReference type="GO" id="GO:0008270">
    <property type="term" value="F:zinc ion binding"/>
    <property type="evidence" value="ECO:0007669"/>
    <property type="project" value="InterPro"/>
</dbReference>
<organism evidence="16 17">
    <name type="scientific">Zymoseptoria tritici (strain ST99CH_3D7)</name>
    <dbReference type="NCBI Taxonomy" id="1276538"/>
    <lineage>
        <taxon>Eukaryota</taxon>
        <taxon>Fungi</taxon>
        <taxon>Dikarya</taxon>
        <taxon>Ascomycota</taxon>
        <taxon>Pezizomycotina</taxon>
        <taxon>Dothideomycetes</taxon>
        <taxon>Dothideomycetidae</taxon>
        <taxon>Mycosphaerellales</taxon>
        <taxon>Mycosphaerellaceae</taxon>
        <taxon>Zymoseptoria</taxon>
    </lineage>
</organism>
<evidence type="ECO:0000256" key="4">
    <source>
        <dbReference type="ARBA" id="ARBA00005988"/>
    </source>
</evidence>
<dbReference type="AlphaFoldDB" id="A0A1X7S364"/>
<accession>A0A1X7S364</accession>
<keyword evidence="9" id="KW-0843">Virulence</keyword>
<reference evidence="16 17" key="1">
    <citation type="submission" date="2016-06" db="EMBL/GenBank/DDBJ databases">
        <authorList>
            <person name="Kjaerup R.B."/>
            <person name="Dalgaard T.S."/>
            <person name="Juul-Madsen H.R."/>
        </authorList>
    </citation>
    <scope>NUCLEOTIDE SEQUENCE [LARGE SCALE GENOMIC DNA]</scope>
</reference>
<dbReference type="GO" id="GO:0005576">
    <property type="term" value="C:extracellular region"/>
    <property type="evidence" value="ECO:0007669"/>
    <property type="project" value="UniProtKB-SubCell"/>
</dbReference>
<dbReference type="GO" id="GO:0004181">
    <property type="term" value="F:metallocarboxypeptidase activity"/>
    <property type="evidence" value="ECO:0007669"/>
    <property type="project" value="InterPro"/>
</dbReference>
<dbReference type="PANTHER" id="PTHR11705">
    <property type="entry name" value="PROTEASE FAMILY M14 CARBOXYPEPTIDASE A,B"/>
    <property type="match status" value="1"/>
</dbReference>
<evidence type="ECO:0000256" key="13">
    <source>
        <dbReference type="PROSITE-ProRule" id="PRU01379"/>
    </source>
</evidence>
<gene>
    <name evidence="16" type="ORF">ZT3D7_G8801</name>
</gene>
<dbReference type="PROSITE" id="PS52035">
    <property type="entry name" value="PEPTIDASE_M14"/>
    <property type="match status" value="1"/>
</dbReference>
<keyword evidence="6" id="KW-0645">Protease</keyword>
<comment type="function">
    <text evidence="2">Extracellular metalloprotease that contributes to pathogenicity.</text>
</comment>
<dbReference type="PANTHER" id="PTHR11705:SF83">
    <property type="entry name" value="INACTIVE METALLOCARBOXYPEPTIDASE ECM14"/>
    <property type="match status" value="1"/>
</dbReference>
<evidence type="ECO:0000256" key="8">
    <source>
        <dbReference type="ARBA" id="ARBA00022801"/>
    </source>
</evidence>
<evidence type="ECO:0000313" key="17">
    <source>
        <dbReference type="Proteomes" id="UP000215127"/>
    </source>
</evidence>
<dbReference type="Gene3D" id="3.40.630.10">
    <property type="entry name" value="Zn peptidases"/>
    <property type="match status" value="1"/>
</dbReference>
<dbReference type="EMBL" id="LT853699">
    <property type="protein sequence ID" value="SMQ53647.1"/>
    <property type="molecule type" value="Genomic_DNA"/>
</dbReference>
<evidence type="ECO:0000256" key="1">
    <source>
        <dbReference type="ARBA" id="ARBA00001947"/>
    </source>
</evidence>
<evidence type="ECO:0000256" key="9">
    <source>
        <dbReference type="ARBA" id="ARBA00023026"/>
    </source>
</evidence>
<dbReference type="CDD" id="cd06242">
    <property type="entry name" value="M14-like"/>
    <property type="match status" value="1"/>
</dbReference>
<feature type="domain" description="Peptidase M14" evidence="15">
    <location>
        <begin position="65"/>
        <end position="361"/>
    </location>
</feature>
<evidence type="ECO:0000256" key="11">
    <source>
        <dbReference type="ARBA" id="ARBA00041263"/>
    </source>
</evidence>
<evidence type="ECO:0000256" key="6">
    <source>
        <dbReference type="ARBA" id="ARBA00022670"/>
    </source>
</evidence>
<dbReference type="InterPro" id="IPR000834">
    <property type="entry name" value="Peptidase_M14"/>
</dbReference>
<comment type="cofactor">
    <cofactor evidence="1">
        <name>Zn(2+)</name>
        <dbReference type="ChEBI" id="CHEBI:29105"/>
    </cofactor>
</comment>
<evidence type="ECO:0000313" key="16">
    <source>
        <dbReference type="EMBL" id="SMQ53647.1"/>
    </source>
</evidence>
<comment type="similarity">
    <text evidence="4 13">Belongs to the peptidase M14 family.</text>
</comment>
<name>A0A1X7S364_ZYMT9</name>
<evidence type="ECO:0000256" key="5">
    <source>
        <dbReference type="ARBA" id="ARBA00022525"/>
    </source>
</evidence>
<keyword evidence="17" id="KW-1185">Reference proteome</keyword>
<keyword evidence="8" id="KW-0378">Hydrolase</keyword>
<evidence type="ECO:0000256" key="7">
    <source>
        <dbReference type="ARBA" id="ARBA00022729"/>
    </source>
</evidence>